<sequence length="146" mass="16301">MHRICIFSRIRICIFSRIRIFSLASASASASSFHASASHFGFFTQSHPHPHFGFFHAITSASPPWFFFFSHIRIRIFHACASASPSPLTPLSILHSKLTSAIWHFKATASESQTSTPFYSSLVDGCSCFQPSDCTLSIFMAFHVLH</sequence>
<organism evidence="1 2">
    <name type="scientific">Rhodocollybia butyracea</name>
    <dbReference type="NCBI Taxonomy" id="206335"/>
    <lineage>
        <taxon>Eukaryota</taxon>
        <taxon>Fungi</taxon>
        <taxon>Dikarya</taxon>
        <taxon>Basidiomycota</taxon>
        <taxon>Agaricomycotina</taxon>
        <taxon>Agaricomycetes</taxon>
        <taxon>Agaricomycetidae</taxon>
        <taxon>Agaricales</taxon>
        <taxon>Marasmiineae</taxon>
        <taxon>Omphalotaceae</taxon>
        <taxon>Rhodocollybia</taxon>
    </lineage>
</organism>
<evidence type="ECO:0000313" key="2">
    <source>
        <dbReference type="Proteomes" id="UP000772434"/>
    </source>
</evidence>
<gene>
    <name evidence="1" type="ORF">BDP27DRAFT_250363</name>
</gene>
<keyword evidence="2" id="KW-1185">Reference proteome</keyword>
<dbReference type="Proteomes" id="UP000772434">
    <property type="component" value="Unassembled WGS sequence"/>
</dbReference>
<dbReference type="AlphaFoldDB" id="A0A9P5PFZ8"/>
<proteinExistence type="predicted"/>
<comment type="caution">
    <text evidence="1">The sequence shown here is derived from an EMBL/GenBank/DDBJ whole genome shotgun (WGS) entry which is preliminary data.</text>
</comment>
<name>A0A9P5PFZ8_9AGAR</name>
<evidence type="ECO:0000313" key="1">
    <source>
        <dbReference type="EMBL" id="KAF9063158.1"/>
    </source>
</evidence>
<protein>
    <submittedName>
        <fullName evidence="1">Uncharacterized protein</fullName>
    </submittedName>
</protein>
<accession>A0A9P5PFZ8</accession>
<reference evidence="1" key="1">
    <citation type="submission" date="2020-11" db="EMBL/GenBank/DDBJ databases">
        <authorList>
            <consortium name="DOE Joint Genome Institute"/>
            <person name="Ahrendt S."/>
            <person name="Riley R."/>
            <person name="Andreopoulos W."/>
            <person name="Labutti K."/>
            <person name="Pangilinan J."/>
            <person name="Ruiz-Duenas F.J."/>
            <person name="Barrasa J.M."/>
            <person name="Sanchez-Garcia M."/>
            <person name="Camarero S."/>
            <person name="Miyauchi S."/>
            <person name="Serrano A."/>
            <person name="Linde D."/>
            <person name="Babiker R."/>
            <person name="Drula E."/>
            <person name="Ayuso-Fernandez I."/>
            <person name="Pacheco R."/>
            <person name="Padilla G."/>
            <person name="Ferreira P."/>
            <person name="Barriuso J."/>
            <person name="Kellner H."/>
            <person name="Castanera R."/>
            <person name="Alfaro M."/>
            <person name="Ramirez L."/>
            <person name="Pisabarro A.G."/>
            <person name="Kuo A."/>
            <person name="Tritt A."/>
            <person name="Lipzen A."/>
            <person name="He G."/>
            <person name="Yan M."/>
            <person name="Ng V."/>
            <person name="Cullen D."/>
            <person name="Martin F."/>
            <person name="Rosso M.-N."/>
            <person name="Henrissat B."/>
            <person name="Hibbett D."/>
            <person name="Martinez A.T."/>
            <person name="Grigoriev I.V."/>
        </authorList>
    </citation>
    <scope>NUCLEOTIDE SEQUENCE</scope>
    <source>
        <strain evidence="1">AH 40177</strain>
    </source>
</reference>
<dbReference type="EMBL" id="JADNRY010000152">
    <property type="protein sequence ID" value="KAF9063158.1"/>
    <property type="molecule type" value="Genomic_DNA"/>
</dbReference>